<organism evidence="2 3">
    <name type="scientific">Legionella dresdenensis</name>
    <dbReference type="NCBI Taxonomy" id="450200"/>
    <lineage>
        <taxon>Bacteria</taxon>
        <taxon>Pseudomonadati</taxon>
        <taxon>Pseudomonadota</taxon>
        <taxon>Gammaproteobacteria</taxon>
        <taxon>Legionellales</taxon>
        <taxon>Legionellaceae</taxon>
        <taxon>Legionella</taxon>
    </lineage>
</organism>
<dbReference type="RefSeq" id="WP_382344614.1">
    <property type="nucleotide sequence ID" value="NZ_JBHSAB010000032.1"/>
</dbReference>
<dbReference type="InterPro" id="IPR002559">
    <property type="entry name" value="Transposase_11"/>
</dbReference>
<dbReference type="EMBL" id="JBHSAB010000032">
    <property type="protein sequence ID" value="MFC3909941.1"/>
    <property type="molecule type" value="Genomic_DNA"/>
</dbReference>
<evidence type="ECO:0000313" key="3">
    <source>
        <dbReference type="Proteomes" id="UP001595758"/>
    </source>
</evidence>
<feature type="domain" description="Transposase IS4-like" evidence="1">
    <location>
        <begin position="27"/>
        <end position="167"/>
    </location>
</feature>
<evidence type="ECO:0000313" key="2">
    <source>
        <dbReference type="EMBL" id="MFC3909941.1"/>
    </source>
</evidence>
<feature type="non-terminal residue" evidence="2">
    <location>
        <position position="182"/>
    </location>
</feature>
<dbReference type="Pfam" id="PF01609">
    <property type="entry name" value="DDE_Tnp_1"/>
    <property type="match status" value="1"/>
</dbReference>
<keyword evidence="3" id="KW-1185">Reference proteome</keyword>
<reference evidence="3" key="1">
    <citation type="journal article" date="2019" name="Int. J. Syst. Evol. Microbiol.">
        <title>The Global Catalogue of Microorganisms (GCM) 10K type strain sequencing project: providing services to taxonomists for standard genome sequencing and annotation.</title>
        <authorList>
            <consortium name="The Broad Institute Genomics Platform"/>
            <consortium name="The Broad Institute Genome Sequencing Center for Infectious Disease"/>
            <person name="Wu L."/>
            <person name="Ma J."/>
        </authorList>
    </citation>
    <scope>NUCLEOTIDE SEQUENCE [LARGE SCALE GENOMIC DNA]</scope>
    <source>
        <strain evidence="3">CCUG 59858</strain>
    </source>
</reference>
<accession>A0ABV8CIH2</accession>
<gene>
    <name evidence="2" type="ORF">ACFORL_12760</name>
</gene>
<protein>
    <submittedName>
        <fullName evidence="2">Transposase</fullName>
    </submittedName>
</protein>
<dbReference type="Proteomes" id="UP001595758">
    <property type="component" value="Unassembled WGS sequence"/>
</dbReference>
<proteinExistence type="predicted"/>
<name>A0ABV8CIH2_9GAMM</name>
<evidence type="ECO:0000259" key="1">
    <source>
        <dbReference type="Pfam" id="PF01609"/>
    </source>
</evidence>
<sequence length="182" mass="20481">GTIHELVRSVGVGSLNKAPRAWGFDGRDIKAFDGTTLTLRDTKANNAQYPKHSNQKPGVGNPQVRLLGVFSLMTGSVIDYALEATRGKGTGEVTLLRSLLDCIKEGDIALGDALFCHFFLMHDLMEKKVDVLVPGHVQRRYDFTTGLILGENDHITEWEKPRRPKWMSKELYKQYPKTIQIR</sequence>
<feature type="non-terminal residue" evidence="2">
    <location>
        <position position="1"/>
    </location>
</feature>
<comment type="caution">
    <text evidence="2">The sequence shown here is derived from an EMBL/GenBank/DDBJ whole genome shotgun (WGS) entry which is preliminary data.</text>
</comment>